<dbReference type="EMBL" id="FZNR01000007">
    <property type="protein sequence ID" value="SNR91707.1"/>
    <property type="molecule type" value="Genomic_DNA"/>
</dbReference>
<evidence type="ECO:0000259" key="2">
    <source>
        <dbReference type="PROSITE" id="PS50887"/>
    </source>
</evidence>
<dbReference type="OrthoDB" id="3282305at2"/>
<feature type="domain" description="GGDEF" evidence="2">
    <location>
        <begin position="352"/>
        <end position="485"/>
    </location>
</feature>
<evidence type="ECO:0000313" key="3">
    <source>
        <dbReference type="EMBL" id="SNR91707.1"/>
    </source>
</evidence>
<dbReference type="RefSeq" id="WP_143232434.1">
    <property type="nucleotide sequence ID" value="NZ_BOMU01000047.1"/>
</dbReference>
<keyword evidence="1" id="KW-1133">Transmembrane helix</keyword>
<organism evidence="3 4">
    <name type="scientific">Actinoplanes regularis</name>
    <dbReference type="NCBI Taxonomy" id="52697"/>
    <lineage>
        <taxon>Bacteria</taxon>
        <taxon>Bacillati</taxon>
        <taxon>Actinomycetota</taxon>
        <taxon>Actinomycetes</taxon>
        <taxon>Micromonosporales</taxon>
        <taxon>Micromonosporaceae</taxon>
        <taxon>Actinoplanes</taxon>
    </lineage>
</organism>
<keyword evidence="1" id="KW-0812">Transmembrane</keyword>
<feature type="transmembrane region" description="Helical" evidence="1">
    <location>
        <begin position="247"/>
        <end position="272"/>
    </location>
</feature>
<dbReference type="PROSITE" id="PS50887">
    <property type="entry name" value="GGDEF"/>
    <property type="match status" value="1"/>
</dbReference>
<feature type="transmembrane region" description="Helical" evidence="1">
    <location>
        <begin position="27"/>
        <end position="46"/>
    </location>
</feature>
<feature type="transmembrane region" description="Helical" evidence="1">
    <location>
        <begin position="95"/>
        <end position="115"/>
    </location>
</feature>
<feature type="transmembrane region" description="Helical" evidence="1">
    <location>
        <begin position="190"/>
        <end position="208"/>
    </location>
</feature>
<dbReference type="InterPro" id="IPR043128">
    <property type="entry name" value="Rev_trsase/Diguanyl_cyclase"/>
</dbReference>
<dbReference type="PANTHER" id="PTHR46663">
    <property type="entry name" value="DIGUANYLATE CYCLASE DGCT-RELATED"/>
    <property type="match status" value="1"/>
</dbReference>
<dbReference type="SUPFAM" id="SSF55073">
    <property type="entry name" value="Nucleotide cyclase"/>
    <property type="match status" value="1"/>
</dbReference>
<gene>
    <name evidence="3" type="ORF">SAMN06264365_107132</name>
</gene>
<feature type="transmembrane region" description="Helical" evidence="1">
    <location>
        <begin position="214"/>
        <end position="235"/>
    </location>
</feature>
<feature type="transmembrane region" description="Helical" evidence="1">
    <location>
        <begin position="157"/>
        <end position="178"/>
    </location>
</feature>
<name>A0A239A7W8_9ACTN</name>
<evidence type="ECO:0000256" key="1">
    <source>
        <dbReference type="SAM" id="Phobius"/>
    </source>
</evidence>
<dbReference type="FunFam" id="3.30.70.270:FF:000001">
    <property type="entry name" value="Diguanylate cyclase domain protein"/>
    <property type="match status" value="1"/>
</dbReference>
<feature type="transmembrane region" description="Helical" evidence="1">
    <location>
        <begin position="127"/>
        <end position="145"/>
    </location>
</feature>
<protein>
    <submittedName>
        <fullName evidence="3">Diguanylate cyclase (GGDEF) domain-containing protein</fullName>
    </submittedName>
</protein>
<evidence type="ECO:0000313" key="4">
    <source>
        <dbReference type="Proteomes" id="UP000198415"/>
    </source>
</evidence>
<dbReference type="Gene3D" id="3.30.70.270">
    <property type="match status" value="1"/>
</dbReference>
<dbReference type="InterPro" id="IPR029787">
    <property type="entry name" value="Nucleotide_cyclase"/>
</dbReference>
<dbReference type="CDD" id="cd01949">
    <property type="entry name" value="GGDEF"/>
    <property type="match status" value="1"/>
</dbReference>
<dbReference type="NCBIfam" id="TIGR00254">
    <property type="entry name" value="GGDEF"/>
    <property type="match status" value="1"/>
</dbReference>
<dbReference type="InterPro" id="IPR000160">
    <property type="entry name" value="GGDEF_dom"/>
</dbReference>
<dbReference type="Proteomes" id="UP000198415">
    <property type="component" value="Unassembled WGS sequence"/>
</dbReference>
<dbReference type="SMART" id="SM00267">
    <property type="entry name" value="GGDEF"/>
    <property type="match status" value="1"/>
</dbReference>
<feature type="transmembrane region" description="Helical" evidence="1">
    <location>
        <begin position="284"/>
        <end position="302"/>
    </location>
</feature>
<reference evidence="3 4" key="1">
    <citation type="submission" date="2017-06" db="EMBL/GenBank/DDBJ databases">
        <authorList>
            <person name="Kim H.J."/>
            <person name="Triplett B.A."/>
        </authorList>
    </citation>
    <scope>NUCLEOTIDE SEQUENCE [LARGE SCALE GENOMIC DNA]</scope>
    <source>
        <strain evidence="3 4">DSM 43151</strain>
    </source>
</reference>
<keyword evidence="1" id="KW-0472">Membrane</keyword>
<dbReference type="InterPro" id="IPR052163">
    <property type="entry name" value="DGC-Regulatory_Protein"/>
</dbReference>
<sequence length="492" mass="51769">MRLRTVLAAGVGLAAVAQLLYPVLPGPAGFALSDLIVASASGYAAWHYWRRSRRRGDSRSIRVGYAFGACSCTTWSLANLLMLIGVLAFPVLDRLGVLLSMIAAAMLPVAVVLAGPRLRGIASARRAIDVAAVSGAVFVLAWEYVLSDEAGLPGDRLVTTTIVAVLVVGSAVALVTLSESSPRGGLTAQQFLAGAALLQSATVLISLHNSVTGHAWYGNGAGAGYVLSAWVVAVSSRLRISRPGGDLVERLVFGPWALLPYVPVVIAVGIAAVREAQDGRLSPILVWLLLSSFSLVLLRQFLTLVTVGRMTVILEEQKLALDHQAHHDGLTGLPNRVAFHSRAAEVLARQRTGVCAMMLDLDGFKPVNDTFGHAAGDEVLIIVGRRLAAELRESDLLSRFGGDEFAILVTELSEADAAAVAQRLLDRLAEPMTVHDAVVRVGGSIGLAALPPGRSGSVSALLRQADTAMYAAKASGKGAIRWHQPDTWPASA</sequence>
<dbReference type="PANTHER" id="PTHR46663:SF2">
    <property type="entry name" value="GGDEF DOMAIN-CONTAINING PROTEIN"/>
    <property type="match status" value="1"/>
</dbReference>
<feature type="transmembrane region" description="Helical" evidence="1">
    <location>
        <begin position="66"/>
        <end position="89"/>
    </location>
</feature>
<proteinExistence type="predicted"/>
<accession>A0A239A7W8</accession>
<dbReference type="AlphaFoldDB" id="A0A239A7W8"/>
<keyword evidence="4" id="KW-1185">Reference proteome</keyword>
<dbReference type="Pfam" id="PF00990">
    <property type="entry name" value="GGDEF"/>
    <property type="match status" value="1"/>
</dbReference>